<comment type="caution">
    <text evidence="1">The sequence shown here is derived from an EMBL/GenBank/DDBJ whole genome shotgun (WGS) entry which is preliminary data.</text>
</comment>
<dbReference type="RefSeq" id="WP_116773913.1">
    <property type="nucleotide sequence ID" value="NZ_QDKG01000001.1"/>
</dbReference>
<keyword evidence="2" id="KW-1185">Reference proteome</keyword>
<evidence type="ECO:0000313" key="2">
    <source>
        <dbReference type="Proteomes" id="UP000245627"/>
    </source>
</evidence>
<evidence type="ECO:0000313" key="1">
    <source>
        <dbReference type="EMBL" id="PVH26067.1"/>
    </source>
</evidence>
<reference evidence="1 2" key="1">
    <citation type="submission" date="2018-04" db="EMBL/GenBank/DDBJ databases">
        <title>Sphingobacterium cortibacter sp. nov.</title>
        <authorList>
            <person name="Li Y."/>
        </authorList>
    </citation>
    <scope>NUCLEOTIDE SEQUENCE [LARGE SCALE GENOMIC DNA]</scope>
    <source>
        <strain evidence="1 2">2c-3</strain>
    </source>
</reference>
<dbReference type="SUPFAM" id="SSF48452">
    <property type="entry name" value="TPR-like"/>
    <property type="match status" value="1"/>
</dbReference>
<evidence type="ECO:0008006" key="3">
    <source>
        <dbReference type="Google" id="ProtNLM"/>
    </source>
</evidence>
<gene>
    <name evidence="1" type="ORF">DC487_00115</name>
</gene>
<dbReference type="Proteomes" id="UP000245627">
    <property type="component" value="Unassembled WGS sequence"/>
</dbReference>
<organism evidence="1 2">
    <name type="scientific">Sphingobacterium corticibacter</name>
    <dbReference type="NCBI Taxonomy" id="2171749"/>
    <lineage>
        <taxon>Bacteria</taxon>
        <taxon>Pseudomonadati</taxon>
        <taxon>Bacteroidota</taxon>
        <taxon>Sphingobacteriia</taxon>
        <taxon>Sphingobacteriales</taxon>
        <taxon>Sphingobacteriaceae</taxon>
        <taxon>Sphingobacterium</taxon>
    </lineage>
</organism>
<dbReference type="EMBL" id="QDKG01000001">
    <property type="protein sequence ID" value="PVH26067.1"/>
    <property type="molecule type" value="Genomic_DNA"/>
</dbReference>
<name>A0A2T8HKT5_9SPHI</name>
<dbReference type="OrthoDB" id="1490855at2"/>
<protein>
    <recommendedName>
        <fullName evidence="3">Tetratricopeptide repeat protein</fullName>
    </recommendedName>
</protein>
<proteinExistence type="predicted"/>
<dbReference type="PROSITE" id="PS51257">
    <property type="entry name" value="PROKAR_LIPOPROTEIN"/>
    <property type="match status" value="1"/>
</dbReference>
<dbReference type="InterPro" id="IPR011990">
    <property type="entry name" value="TPR-like_helical_dom_sf"/>
</dbReference>
<sequence>MKLSFNPLYLLASASILLSSCELFEVENPYVTEDRFIDGQQSLPTWLNGVRRQTSLTVGTVVEFTELVSDNYFNNYTQSSKVFDNPEINHFDRDVTNIQANIQKLLEMSEFGLTKFTFSDSPADQQIRAELLFSKAYAHILGAELYVGLPTTVLGEVKSPVELRTLAIALLNEAATLYSTAADKDACTLLIARCHYGLGNMTEATNFANQIVATPLLLRQVKYGTQNGPSNNFQSAIFSNTTNWFAPLPRLDFLDPKYFHQTSNIFDDEKPIAIAKAEEAYLILAEAQAVQNNLTAVKQTLKDLLSNTVSKRPVTQLNDKTDTRNGGNRTDYPITAVQVKFDAQSPAMSGFVLDRANGTIPAYSVSGTHITNTEIDAIQTQDEALYLIYLLRQEIFIAEGRRMTDLGIRFPVSEREQLNNRNVSEQHIKAIIPDFIPKNRGLDDFTYDRANATVTMAYDMNKVLVQHKASPYVMPFIK</sequence>
<accession>A0A2T8HKT5</accession>
<dbReference type="Gene3D" id="1.25.40.390">
    <property type="match status" value="1"/>
</dbReference>
<dbReference type="AlphaFoldDB" id="A0A2T8HKT5"/>